<dbReference type="Proteomes" id="UP000499080">
    <property type="component" value="Unassembled WGS sequence"/>
</dbReference>
<reference evidence="1 2" key="1">
    <citation type="journal article" date="2019" name="Sci. Rep.">
        <title>Orb-weaving spider Araneus ventricosus genome elucidates the spidroin gene catalogue.</title>
        <authorList>
            <person name="Kono N."/>
            <person name="Nakamura H."/>
            <person name="Ohtoshi R."/>
            <person name="Moran D.A.P."/>
            <person name="Shinohara A."/>
            <person name="Yoshida Y."/>
            <person name="Fujiwara M."/>
            <person name="Mori M."/>
            <person name="Tomita M."/>
            <person name="Arakawa K."/>
        </authorList>
    </citation>
    <scope>NUCLEOTIDE SEQUENCE [LARGE SCALE GENOMIC DNA]</scope>
</reference>
<gene>
    <name evidence="1" type="ORF">AVEN_177786_1</name>
</gene>
<keyword evidence="2" id="KW-1185">Reference proteome</keyword>
<organism evidence="1 2">
    <name type="scientific">Araneus ventricosus</name>
    <name type="common">Orbweaver spider</name>
    <name type="synonym">Epeira ventricosa</name>
    <dbReference type="NCBI Taxonomy" id="182803"/>
    <lineage>
        <taxon>Eukaryota</taxon>
        <taxon>Metazoa</taxon>
        <taxon>Ecdysozoa</taxon>
        <taxon>Arthropoda</taxon>
        <taxon>Chelicerata</taxon>
        <taxon>Arachnida</taxon>
        <taxon>Araneae</taxon>
        <taxon>Araneomorphae</taxon>
        <taxon>Entelegynae</taxon>
        <taxon>Araneoidea</taxon>
        <taxon>Araneidae</taxon>
        <taxon>Araneus</taxon>
    </lineage>
</organism>
<dbReference type="AlphaFoldDB" id="A0A4Y2F507"/>
<dbReference type="EMBL" id="BGPR01172518">
    <property type="protein sequence ID" value="GBM35857.1"/>
    <property type="molecule type" value="Genomic_DNA"/>
</dbReference>
<sequence length="116" mass="12760">MRFKTRLSLSASFDFQPLLCFEDVILPSFVYTVITADTVLLANPKRFAVSVTDAPLKRAPTISPLWNSDRSDISTYHRQLIEACNAGDCCGETNIFLFTLTRLQTSVAGGAAVLQV</sequence>
<evidence type="ECO:0000313" key="2">
    <source>
        <dbReference type="Proteomes" id="UP000499080"/>
    </source>
</evidence>
<comment type="caution">
    <text evidence="1">The sequence shown here is derived from an EMBL/GenBank/DDBJ whole genome shotgun (WGS) entry which is preliminary data.</text>
</comment>
<protein>
    <submittedName>
        <fullName evidence="1">Uncharacterized protein</fullName>
    </submittedName>
</protein>
<name>A0A4Y2F507_ARAVE</name>
<evidence type="ECO:0000313" key="1">
    <source>
        <dbReference type="EMBL" id="GBM35857.1"/>
    </source>
</evidence>
<proteinExistence type="predicted"/>
<accession>A0A4Y2F507</accession>